<feature type="transmembrane region" description="Helical" evidence="1">
    <location>
        <begin position="41"/>
        <end position="56"/>
    </location>
</feature>
<protein>
    <submittedName>
        <fullName evidence="2">Mannosyltransferase</fullName>
    </submittedName>
</protein>
<feature type="transmembrane region" description="Helical" evidence="1">
    <location>
        <begin position="422"/>
        <end position="441"/>
    </location>
</feature>
<reference evidence="2" key="1">
    <citation type="submission" date="2023-06" db="EMBL/GenBank/DDBJ databases">
        <title>Robiginitalea aurantiacus sp. nov. and Algoriphagus sediminis sp. nov., isolated from coastal sediment.</title>
        <authorList>
            <person name="Zhou Z.Y."/>
            <person name="An J."/>
            <person name="Jia Y.W."/>
            <person name="Du Z.J."/>
        </authorList>
    </citation>
    <scope>NUCLEOTIDE SEQUENCE</scope>
    <source>
        <strain evidence="2">M39</strain>
    </source>
</reference>
<gene>
    <name evidence="2" type="ORF">QU605_08160</name>
</gene>
<sequence length="460" mass="53056">MIRALQTFWNLHRISILLVGLSLVFYWVFGYDLGREDSVKLITLFAALFFFSFKLIQFEKWNLRFMVTSGLLFRAVLLFALPNLSQDFYRFIWDGNLILEGLNPYLLTPDQWMAQGGLSFDTAAELHKGMGSLSRENYSNYPPANQYFFALSAYLGGKTIMGTIISMRVMIILADLGILYFGRRILKKINRAPNLIFWYFLNPLVIIELTGNLHSEGVMLFFFVLAMFLVITNKWYLALFPYAFSIGIKLIPLLFLPLLLPLLGWKKATGFYLGIGLLIATLLYPLYFPEFGSHYGQTLRLWFSNFEFNASLYNLAEWIAVNQGAKPWEFIKQYGAIVPGLTALITLGVCAHPIIKLPKYWFGGALLALCSYYFLSTTVHPWYVIFPLLLSTFTNFRFVYLWSATVILSYVAYAGSEVQERPWILFIEYATVYGFLIYEIIRNKRNLSVIVKNQVRIPTD</sequence>
<dbReference type="GO" id="GO:0016757">
    <property type="term" value="F:glycosyltransferase activity"/>
    <property type="evidence" value="ECO:0007669"/>
    <property type="project" value="UniProtKB-KW"/>
</dbReference>
<keyword evidence="3" id="KW-1185">Reference proteome</keyword>
<feature type="transmembrane region" description="Helical" evidence="1">
    <location>
        <begin position="334"/>
        <end position="355"/>
    </location>
</feature>
<dbReference type="EMBL" id="JAUDUY010000003">
    <property type="protein sequence ID" value="MDM9631441.1"/>
    <property type="molecule type" value="Genomic_DNA"/>
</dbReference>
<feature type="transmembrane region" description="Helical" evidence="1">
    <location>
        <begin position="12"/>
        <end position="29"/>
    </location>
</feature>
<feature type="transmembrane region" description="Helical" evidence="1">
    <location>
        <begin position="269"/>
        <end position="288"/>
    </location>
</feature>
<keyword evidence="2" id="KW-0328">Glycosyltransferase</keyword>
<feature type="transmembrane region" description="Helical" evidence="1">
    <location>
        <begin position="160"/>
        <end position="182"/>
    </location>
</feature>
<evidence type="ECO:0000256" key="1">
    <source>
        <dbReference type="SAM" id="Phobius"/>
    </source>
</evidence>
<name>A0ABT7WET8_9FLAO</name>
<evidence type="ECO:0000313" key="3">
    <source>
        <dbReference type="Proteomes" id="UP001174839"/>
    </source>
</evidence>
<dbReference type="Proteomes" id="UP001174839">
    <property type="component" value="Unassembled WGS sequence"/>
</dbReference>
<dbReference type="Pfam" id="PF26314">
    <property type="entry name" value="MptA_B_family"/>
    <property type="match status" value="1"/>
</dbReference>
<feature type="transmembrane region" description="Helical" evidence="1">
    <location>
        <begin position="243"/>
        <end position="263"/>
    </location>
</feature>
<dbReference type="RefSeq" id="WP_289724796.1">
    <property type="nucleotide sequence ID" value="NZ_JAUDUY010000003.1"/>
</dbReference>
<feature type="transmembrane region" description="Helical" evidence="1">
    <location>
        <begin position="217"/>
        <end position="236"/>
    </location>
</feature>
<comment type="caution">
    <text evidence="2">The sequence shown here is derived from an EMBL/GenBank/DDBJ whole genome shotgun (WGS) entry which is preliminary data.</text>
</comment>
<proteinExistence type="predicted"/>
<organism evidence="2 3">
    <name type="scientific">Robiginitalea aurantiaca</name>
    <dbReference type="NCBI Taxonomy" id="3056915"/>
    <lineage>
        <taxon>Bacteria</taxon>
        <taxon>Pseudomonadati</taxon>
        <taxon>Bacteroidota</taxon>
        <taxon>Flavobacteriia</taxon>
        <taxon>Flavobacteriales</taxon>
        <taxon>Flavobacteriaceae</taxon>
        <taxon>Robiginitalea</taxon>
    </lineage>
</organism>
<keyword evidence="2" id="KW-0808">Transferase</keyword>
<feature type="transmembrane region" description="Helical" evidence="1">
    <location>
        <begin position="398"/>
        <end position="416"/>
    </location>
</feature>
<keyword evidence="1" id="KW-0472">Membrane</keyword>
<accession>A0ABT7WET8</accession>
<evidence type="ECO:0000313" key="2">
    <source>
        <dbReference type="EMBL" id="MDM9631441.1"/>
    </source>
</evidence>
<keyword evidence="1" id="KW-0812">Transmembrane</keyword>
<feature type="transmembrane region" description="Helical" evidence="1">
    <location>
        <begin position="361"/>
        <end position="386"/>
    </location>
</feature>
<keyword evidence="1" id="KW-1133">Transmembrane helix</keyword>